<dbReference type="SUPFAM" id="SSF47986">
    <property type="entry name" value="DEATH domain"/>
    <property type="match status" value="1"/>
</dbReference>
<organism evidence="1 2">
    <name type="scientific">Stegodyphus mimosarum</name>
    <name type="common">African social velvet spider</name>
    <dbReference type="NCBI Taxonomy" id="407821"/>
    <lineage>
        <taxon>Eukaryota</taxon>
        <taxon>Metazoa</taxon>
        <taxon>Ecdysozoa</taxon>
        <taxon>Arthropoda</taxon>
        <taxon>Chelicerata</taxon>
        <taxon>Arachnida</taxon>
        <taxon>Araneae</taxon>
        <taxon>Araneomorphae</taxon>
        <taxon>Entelegynae</taxon>
        <taxon>Eresoidea</taxon>
        <taxon>Eresidae</taxon>
        <taxon>Stegodyphus</taxon>
    </lineage>
</organism>
<dbReference type="Proteomes" id="UP000054359">
    <property type="component" value="Unassembled WGS sequence"/>
</dbReference>
<dbReference type="EMBL" id="KK119101">
    <property type="protein sequence ID" value="KFM74742.1"/>
    <property type="molecule type" value="Genomic_DNA"/>
</dbReference>
<evidence type="ECO:0000313" key="1">
    <source>
        <dbReference type="EMBL" id="KFM74742.1"/>
    </source>
</evidence>
<reference evidence="1 2" key="1">
    <citation type="submission" date="2013-11" db="EMBL/GenBank/DDBJ databases">
        <title>Genome sequencing of Stegodyphus mimosarum.</title>
        <authorList>
            <person name="Bechsgaard J."/>
        </authorList>
    </citation>
    <scope>NUCLEOTIDE SEQUENCE [LARGE SCALE GENOMIC DNA]</scope>
</reference>
<gene>
    <name evidence="1" type="ORF">X975_15555</name>
</gene>
<evidence type="ECO:0008006" key="3">
    <source>
        <dbReference type="Google" id="ProtNLM"/>
    </source>
</evidence>
<dbReference type="Gene3D" id="1.10.533.10">
    <property type="entry name" value="Death Domain, Fas"/>
    <property type="match status" value="1"/>
</dbReference>
<name>A0A087UBK3_STEMI</name>
<feature type="non-terminal residue" evidence="1">
    <location>
        <position position="134"/>
    </location>
</feature>
<dbReference type="AlphaFoldDB" id="A0A087UBK3"/>
<accession>A0A087UBK3</accession>
<evidence type="ECO:0000313" key="2">
    <source>
        <dbReference type="Proteomes" id="UP000054359"/>
    </source>
</evidence>
<dbReference type="OrthoDB" id="6044770at2759"/>
<keyword evidence="2" id="KW-1185">Reference proteome</keyword>
<dbReference type="CDD" id="cd01671">
    <property type="entry name" value="CARD"/>
    <property type="match status" value="1"/>
</dbReference>
<proteinExistence type="predicted"/>
<dbReference type="InterPro" id="IPR011029">
    <property type="entry name" value="DEATH-like_dom_sf"/>
</dbReference>
<sequence>MDSKHRRAINENEQHLKSIDINKLRYHVEKSKLFTSAMLEDIFDRKEACLIKELPTRGPNAFYKFLEVLKKACEYEAAEKLEKSVDRIEISNVSALHNYAVSPNKVRNCLIINNVYFARKFTPRLWSITDAKTL</sequence>
<protein>
    <recommendedName>
        <fullName evidence="3">CARD domain-containing protein</fullName>
    </recommendedName>
</protein>